<feature type="transmembrane region" description="Helical" evidence="7">
    <location>
        <begin position="141"/>
        <end position="165"/>
    </location>
</feature>
<reference evidence="9" key="1">
    <citation type="journal article" date="2020" name="Stud. Mycol.">
        <title>101 Dothideomycetes genomes: a test case for predicting lifestyles and emergence of pathogens.</title>
        <authorList>
            <person name="Haridas S."/>
            <person name="Albert R."/>
            <person name="Binder M."/>
            <person name="Bloem J."/>
            <person name="Labutti K."/>
            <person name="Salamov A."/>
            <person name="Andreopoulos B."/>
            <person name="Baker S."/>
            <person name="Barry K."/>
            <person name="Bills G."/>
            <person name="Bluhm B."/>
            <person name="Cannon C."/>
            <person name="Castanera R."/>
            <person name="Culley D."/>
            <person name="Daum C."/>
            <person name="Ezra D."/>
            <person name="Gonzalez J."/>
            <person name="Henrissat B."/>
            <person name="Kuo A."/>
            <person name="Liang C."/>
            <person name="Lipzen A."/>
            <person name="Lutzoni F."/>
            <person name="Magnuson J."/>
            <person name="Mondo S."/>
            <person name="Nolan M."/>
            <person name="Ohm R."/>
            <person name="Pangilinan J."/>
            <person name="Park H.-J."/>
            <person name="Ramirez L."/>
            <person name="Alfaro M."/>
            <person name="Sun H."/>
            <person name="Tritt A."/>
            <person name="Yoshinaga Y."/>
            <person name="Zwiers L.-H."/>
            <person name="Turgeon B."/>
            <person name="Goodwin S."/>
            <person name="Spatafora J."/>
            <person name="Crous P."/>
            <person name="Grigoriev I."/>
        </authorList>
    </citation>
    <scope>NUCLEOTIDE SEQUENCE</scope>
    <source>
        <strain evidence="9">CBS 262.69</strain>
    </source>
</reference>
<dbReference type="AlphaFoldDB" id="A0A6G1I6J9"/>
<dbReference type="InterPro" id="IPR049326">
    <property type="entry name" value="Rhodopsin_dom_fungi"/>
</dbReference>
<keyword evidence="10" id="KW-1185">Reference proteome</keyword>
<evidence type="ECO:0000256" key="2">
    <source>
        <dbReference type="ARBA" id="ARBA00022692"/>
    </source>
</evidence>
<feature type="transmembrane region" description="Helical" evidence="7">
    <location>
        <begin position="102"/>
        <end position="120"/>
    </location>
</feature>
<feature type="region of interest" description="Disordered" evidence="6">
    <location>
        <begin position="483"/>
        <end position="575"/>
    </location>
</feature>
<evidence type="ECO:0000256" key="6">
    <source>
        <dbReference type="SAM" id="MobiDB-lite"/>
    </source>
</evidence>
<evidence type="ECO:0000256" key="5">
    <source>
        <dbReference type="ARBA" id="ARBA00038359"/>
    </source>
</evidence>
<evidence type="ECO:0000313" key="9">
    <source>
        <dbReference type="EMBL" id="KAF2403910.1"/>
    </source>
</evidence>
<comment type="subcellular location">
    <subcellularLocation>
        <location evidence="1">Membrane</location>
        <topology evidence="1">Multi-pass membrane protein</topology>
    </subcellularLocation>
</comment>
<evidence type="ECO:0000259" key="8">
    <source>
        <dbReference type="Pfam" id="PF20684"/>
    </source>
</evidence>
<name>A0A6G1I6J9_9PEZI</name>
<protein>
    <recommendedName>
        <fullName evidence="8">Rhodopsin domain-containing protein</fullName>
    </recommendedName>
</protein>
<feature type="transmembrane region" description="Helical" evidence="7">
    <location>
        <begin position="257"/>
        <end position="282"/>
    </location>
</feature>
<dbReference type="Pfam" id="PF20684">
    <property type="entry name" value="Fung_rhodopsin"/>
    <property type="match status" value="1"/>
</dbReference>
<feature type="region of interest" description="Disordered" evidence="6">
    <location>
        <begin position="336"/>
        <end position="382"/>
    </location>
</feature>
<dbReference type="PANTHER" id="PTHR33048">
    <property type="entry name" value="PTH11-LIKE INTEGRAL MEMBRANE PROTEIN (AFU_ORTHOLOGUE AFUA_5G11245)"/>
    <property type="match status" value="1"/>
</dbReference>
<accession>A0A6G1I6J9</accession>
<feature type="transmembrane region" description="Helical" evidence="7">
    <location>
        <begin position="59"/>
        <end position="82"/>
    </location>
</feature>
<feature type="transmembrane region" description="Helical" evidence="7">
    <location>
        <begin position="226"/>
        <end position="245"/>
    </location>
</feature>
<feature type="transmembrane region" description="Helical" evidence="7">
    <location>
        <begin position="26"/>
        <end position="44"/>
    </location>
</feature>
<dbReference type="GO" id="GO:0016020">
    <property type="term" value="C:membrane"/>
    <property type="evidence" value="ECO:0007669"/>
    <property type="project" value="UniProtKB-SubCell"/>
</dbReference>
<evidence type="ECO:0000256" key="4">
    <source>
        <dbReference type="ARBA" id="ARBA00023136"/>
    </source>
</evidence>
<gene>
    <name evidence="9" type="ORF">EJ06DRAFT_554127</name>
</gene>
<sequence length="575" mass="62649">MLLPRAMYSAPPVEHDLRRENNPTLLFSWWTTSFSLLIIIFRLIGRKVRNNVLFPEDKVMFLSTIPLVIRMVLVHFVLIWGTNNTDLATEHLTELQIWHRSLGSRFVLGARIFYALYIWIAKFTISEFLKRLTQNHWKQSYNYTLHFIRYFLVATFIAVVIATLAECQPITHYWQVVPDPGAQCRQGYAQLITMGTADIITDVLLIIFPIPIVLQSSSFPASRKITLTLAFSLSGILIGITAYRVPSVIARHGKQQYRTVFASGEILAAAAVSNVIVLGSFLRDRGVKRHRYAYRTTSSGADSFDRTSSSRRMTLNAWLGAEYGDLVEDMCFRTEEMGPRRAPRPSVSTELKTDLENEAEKRDNPPAADRASEGSSRDTGATLVPDADAVHDAEMDAVPEPHPSATPDTRDAPRKRAVSFCDVGGLLGDPVPEAPVPAHARPSIARRISNVTLGRPAPVPVVAGARRGSRNVLSDIGGLVMGRQHHGRHGEGGSGSGSGAGMEIRDPGGLLGDGDESVSRVGAGTPGGSVFRTASVFAGSARSSTRRLEEGVSPTSGGMGPLGEVHGVGKGDEMV</sequence>
<keyword evidence="3 7" id="KW-1133">Transmembrane helix</keyword>
<comment type="similarity">
    <text evidence="5">Belongs to the SAT4 family.</text>
</comment>
<feature type="domain" description="Rhodopsin" evidence="8">
    <location>
        <begin position="42"/>
        <end position="250"/>
    </location>
</feature>
<dbReference type="EMBL" id="ML996689">
    <property type="protein sequence ID" value="KAF2403910.1"/>
    <property type="molecule type" value="Genomic_DNA"/>
</dbReference>
<keyword evidence="4 7" id="KW-0472">Membrane</keyword>
<evidence type="ECO:0000313" key="10">
    <source>
        <dbReference type="Proteomes" id="UP000799640"/>
    </source>
</evidence>
<feature type="transmembrane region" description="Helical" evidence="7">
    <location>
        <begin position="188"/>
        <end position="214"/>
    </location>
</feature>
<feature type="compositionally biased region" description="Basic and acidic residues" evidence="6">
    <location>
        <begin position="351"/>
        <end position="376"/>
    </location>
</feature>
<proteinExistence type="inferred from homology"/>
<dbReference type="Proteomes" id="UP000799640">
    <property type="component" value="Unassembled WGS sequence"/>
</dbReference>
<evidence type="ECO:0000256" key="7">
    <source>
        <dbReference type="SAM" id="Phobius"/>
    </source>
</evidence>
<keyword evidence="2 7" id="KW-0812">Transmembrane</keyword>
<organism evidence="9 10">
    <name type="scientific">Trichodelitschia bisporula</name>
    <dbReference type="NCBI Taxonomy" id="703511"/>
    <lineage>
        <taxon>Eukaryota</taxon>
        <taxon>Fungi</taxon>
        <taxon>Dikarya</taxon>
        <taxon>Ascomycota</taxon>
        <taxon>Pezizomycotina</taxon>
        <taxon>Dothideomycetes</taxon>
        <taxon>Dothideomycetes incertae sedis</taxon>
        <taxon>Phaeotrichales</taxon>
        <taxon>Phaeotrichaceae</taxon>
        <taxon>Trichodelitschia</taxon>
    </lineage>
</organism>
<evidence type="ECO:0000256" key="3">
    <source>
        <dbReference type="ARBA" id="ARBA00022989"/>
    </source>
</evidence>
<dbReference type="OrthoDB" id="5398233at2759"/>
<evidence type="ECO:0000256" key="1">
    <source>
        <dbReference type="ARBA" id="ARBA00004141"/>
    </source>
</evidence>
<dbReference type="PANTHER" id="PTHR33048:SF19">
    <property type="entry name" value="MEMBRANE PROTEIN PTH11-LIKE, PUTATIVE (AFU_ORTHOLOGUE AFUA_1G14080)-RELATED"/>
    <property type="match status" value="1"/>
</dbReference>
<dbReference type="InterPro" id="IPR052337">
    <property type="entry name" value="SAT4-like"/>
</dbReference>